<dbReference type="PANTHER" id="PTHR21812">
    <property type="entry name" value="INO80 COMPLEX SUBUNIT E"/>
    <property type="match status" value="1"/>
</dbReference>
<proteinExistence type="predicted"/>
<evidence type="ECO:0000256" key="1">
    <source>
        <dbReference type="SAM" id="MobiDB-lite"/>
    </source>
</evidence>
<evidence type="ECO:0000313" key="4">
    <source>
        <dbReference type="Proteomes" id="UP001434883"/>
    </source>
</evidence>
<feature type="compositionally biased region" description="Polar residues" evidence="1">
    <location>
        <begin position="501"/>
        <end position="516"/>
    </location>
</feature>
<dbReference type="PANTHER" id="PTHR21812:SF1">
    <property type="entry name" value="INO80 COMPLEX SUBUNIT E"/>
    <property type="match status" value="1"/>
</dbReference>
<feature type="compositionally biased region" description="Low complexity" evidence="1">
    <location>
        <begin position="110"/>
        <end position="128"/>
    </location>
</feature>
<dbReference type="Pfam" id="PF24237">
    <property type="entry name" value="INO80E"/>
    <property type="match status" value="1"/>
</dbReference>
<protein>
    <recommendedName>
        <fullName evidence="2">INO80 complex subunit E N-terminal domain-containing protein</fullName>
    </recommendedName>
</protein>
<feature type="compositionally biased region" description="Polar residues" evidence="1">
    <location>
        <begin position="134"/>
        <end position="145"/>
    </location>
</feature>
<gene>
    <name evidence="3" type="ORF">XENOCAPTIV_006771</name>
</gene>
<organism evidence="3 4">
    <name type="scientific">Xenoophorus captivus</name>
    <dbReference type="NCBI Taxonomy" id="1517983"/>
    <lineage>
        <taxon>Eukaryota</taxon>
        <taxon>Metazoa</taxon>
        <taxon>Chordata</taxon>
        <taxon>Craniata</taxon>
        <taxon>Vertebrata</taxon>
        <taxon>Euteleostomi</taxon>
        <taxon>Actinopterygii</taxon>
        <taxon>Neopterygii</taxon>
        <taxon>Teleostei</taxon>
        <taxon>Neoteleostei</taxon>
        <taxon>Acanthomorphata</taxon>
        <taxon>Ovalentaria</taxon>
        <taxon>Atherinomorphae</taxon>
        <taxon>Cyprinodontiformes</taxon>
        <taxon>Goodeidae</taxon>
        <taxon>Xenoophorus</taxon>
    </lineage>
</organism>
<feature type="region of interest" description="Disordered" evidence="1">
    <location>
        <begin position="435"/>
        <end position="519"/>
    </location>
</feature>
<dbReference type="Proteomes" id="UP001434883">
    <property type="component" value="Unassembled WGS sequence"/>
</dbReference>
<dbReference type="InterPro" id="IPR026678">
    <property type="entry name" value="INO80E"/>
</dbReference>
<feature type="domain" description="INO80 complex subunit E N-terminal" evidence="2">
    <location>
        <begin position="20"/>
        <end position="67"/>
    </location>
</feature>
<dbReference type="EMBL" id="JAHRIN010042028">
    <property type="protein sequence ID" value="MEQ2205271.1"/>
    <property type="molecule type" value="Genomic_DNA"/>
</dbReference>
<dbReference type="InterPro" id="IPR056515">
    <property type="entry name" value="INO80E_N"/>
</dbReference>
<name>A0ABV0RB54_9TELE</name>
<accession>A0ABV0RB54</accession>
<reference evidence="3 4" key="1">
    <citation type="submission" date="2021-06" db="EMBL/GenBank/DDBJ databases">
        <authorList>
            <person name="Palmer J.M."/>
        </authorList>
    </citation>
    <scope>NUCLEOTIDE SEQUENCE [LARGE SCALE GENOMIC DNA]</scope>
    <source>
        <strain evidence="3 4">XC_2019</strain>
        <tissue evidence="3">Muscle</tissue>
    </source>
</reference>
<comment type="caution">
    <text evidence="3">The sequence shown here is derived from an EMBL/GenBank/DDBJ whole genome shotgun (WGS) entry which is preliminary data.</text>
</comment>
<feature type="compositionally biased region" description="Basic and acidic residues" evidence="1">
    <location>
        <begin position="92"/>
        <end position="103"/>
    </location>
</feature>
<feature type="compositionally biased region" description="Basic and acidic residues" evidence="1">
    <location>
        <begin position="459"/>
        <end position="496"/>
    </location>
</feature>
<evidence type="ECO:0000259" key="2">
    <source>
        <dbReference type="Pfam" id="PF24237"/>
    </source>
</evidence>
<feature type="region of interest" description="Disordered" evidence="1">
    <location>
        <begin position="74"/>
        <end position="178"/>
    </location>
</feature>
<keyword evidence="4" id="KW-1185">Reference proteome</keyword>
<sequence length="727" mass="78214">MSQRPTQAREMNGQTDVEVDYKRKYKNLKRKLKFLVYEQECFQEELRRAQRKLLKVSRDKSFLLDRLLQYERVDEDSSDSDATVSSENSEGEGLRERERERDITKKRKSSPGACLSSSSSSPHLSLLSRPGVNPLQSSSAGSYLNTMPFPPEYLAPPAERMKKERKTKTPKNKRAATGKVVAPMAANYTSASGAAQAASGPFSWVPKQMLSGDAADEEAEHDSEAGFTLCDDCFYRQTPPRGASAELPLHHHCHRLPGGQALATLSRPTCDTAVCSAFHLSHGWTGREKEQRGETVVSSANSSLLRGGAGDLSDAASPTDSPLQQWDSTVAAMIQSSIMPKCAALGGGVYILSGAGRLGAAEDGDEECQTKLLWSAVCCAPPEGKDGFSVGVIKETQTERKVSMKELEEMLGVAELFSEGCGGEDRETAAATVGFHSDGLHGNAAKTEADETDENSETGDPHAKEGKKESFKVSLPEERFGADAKSENADVSHLSEETTAELVTSVSSSEQQFSETVTEEDSNSTSTLVFLLSTTLSILKAPLCPVFSIITEFPAQVTHVFQEDLEVLSALPGDTFTLFHLLMSDLLSWTGSAADMLLGIGETCFSSVYYCSSSMVEALLSSCQTGFMGIGTLAGDTVGIFGGVLDNGWWVTKFFGGRLWEQTENYMGTVVSEMGGQAQAVGRGLGRLACRGGNGVGNVFSMGGNFVMGMLDVVFGGARDFFGQESE</sequence>
<evidence type="ECO:0000313" key="3">
    <source>
        <dbReference type="EMBL" id="MEQ2205271.1"/>
    </source>
</evidence>
<feature type="compositionally biased region" description="Basic residues" evidence="1">
    <location>
        <begin position="163"/>
        <end position="176"/>
    </location>
</feature>